<dbReference type="EMBL" id="CP146256">
    <property type="protein sequence ID" value="XAH73172.1"/>
    <property type="molecule type" value="Genomic_DNA"/>
</dbReference>
<name>A0ABZ3ESH9_9FIRM</name>
<sequence length="80" mass="9325">MGIEEIKKFVHEIQPSLAEIESKMYRHLMDKMLSVTVTKDGAIYLTYGDSQQRFEYRKSGEDDTGRIHFEISEELDHGTD</sequence>
<keyword evidence="2" id="KW-1185">Reference proteome</keyword>
<evidence type="ECO:0000313" key="2">
    <source>
        <dbReference type="Proteomes" id="UP001451571"/>
    </source>
</evidence>
<organism evidence="1 2">
    <name type="scientific">Kineothrix sedimenti</name>
    <dbReference type="NCBI Taxonomy" id="3123317"/>
    <lineage>
        <taxon>Bacteria</taxon>
        <taxon>Bacillati</taxon>
        <taxon>Bacillota</taxon>
        <taxon>Clostridia</taxon>
        <taxon>Lachnospirales</taxon>
        <taxon>Lachnospiraceae</taxon>
        <taxon>Kineothrix</taxon>
    </lineage>
</organism>
<proteinExistence type="predicted"/>
<reference evidence="1 2" key="1">
    <citation type="submission" date="2024-02" db="EMBL/GenBank/DDBJ databases">
        <title>Bacterial strain from lacustrine sediment.</title>
        <authorList>
            <person name="Petit C."/>
            <person name="Fadhlaoui K."/>
        </authorList>
    </citation>
    <scope>NUCLEOTIDE SEQUENCE [LARGE SCALE GENOMIC DNA]</scope>
    <source>
        <strain evidence="1 2">IPX-CK</strain>
    </source>
</reference>
<protein>
    <submittedName>
        <fullName evidence="1">Uncharacterized protein</fullName>
    </submittedName>
</protein>
<evidence type="ECO:0000313" key="1">
    <source>
        <dbReference type="EMBL" id="XAH73172.1"/>
    </source>
</evidence>
<accession>A0ABZ3ESH9</accession>
<gene>
    <name evidence="1" type="ORF">V6984_16910</name>
</gene>
<dbReference type="RefSeq" id="WP_342756779.1">
    <property type="nucleotide sequence ID" value="NZ_CP146256.1"/>
</dbReference>
<dbReference type="Proteomes" id="UP001451571">
    <property type="component" value="Chromosome"/>
</dbReference>